<dbReference type="InterPro" id="IPR029052">
    <property type="entry name" value="Metallo-depent_PP-like"/>
</dbReference>
<dbReference type="PANTHER" id="PTHR30337">
    <property type="entry name" value="COMPONENT OF ATP-DEPENDENT DSDNA EXONUCLEASE"/>
    <property type="match status" value="1"/>
</dbReference>
<evidence type="ECO:0000259" key="1">
    <source>
        <dbReference type="Pfam" id="PF00149"/>
    </source>
</evidence>
<keyword evidence="3" id="KW-1185">Reference proteome</keyword>
<dbReference type="HOGENOM" id="CLU_071838_0_0_9"/>
<dbReference type="eggNOG" id="COG0420">
    <property type="taxonomic scope" value="Bacteria"/>
</dbReference>
<dbReference type="Pfam" id="PF00149">
    <property type="entry name" value="Metallophos"/>
    <property type="match status" value="1"/>
</dbReference>
<dbReference type="AlphaFoldDB" id="A5D1P5"/>
<gene>
    <name evidence="2" type="primary">SbcD</name>
    <name evidence="2" type="ordered locus">PTH_1666</name>
</gene>
<keyword evidence="2" id="KW-0269">Exonuclease</keyword>
<dbReference type="SUPFAM" id="SSF56300">
    <property type="entry name" value="Metallo-dependent phosphatases"/>
    <property type="match status" value="1"/>
</dbReference>
<name>A5D1P5_PELTS</name>
<dbReference type="KEGG" id="pth:PTH_1666"/>
<evidence type="ECO:0000313" key="2">
    <source>
        <dbReference type="EMBL" id="BAF59847.1"/>
    </source>
</evidence>
<feature type="domain" description="Calcineurin-like phosphoesterase" evidence="1">
    <location>
        <begin position="1"/>
        <end position="97"/>
    </location>
</feature>
<keyword evidence="2" id="KW-0378">Hydrolase</keyword>
<dbReference type="InterPro" id="IPR004843">
    <property type="entry name" value="Calcineurin-like_PHP"/>
</dbReference>
<protein>
    <submittedName>
        <fullName evidence="2">DNA repair exonuclease</fullName>
    </submittedName>
</protein>
<dbReference type="InterPro" id="IPR050535">
    <property type="entry name" value="DNA_Repair-Maintenance_Comp"/>
</dbReference>
<dbReference type="EMBL" id="AP009389">
    <property type="protein sequence ID" value="BAF59847.1"/>
    <property type="molecule type" value="Genomic_DNA"/>
</dbReference>
<proteinExistence type="predicted"/>
<accession>A5D1P5</accession>
<dbReference type="Proteomes" id="UP000006556">
    <property type="component" value="Chromosome"/>
</dbReference>
<dbReference type="Gene3D" id="3.60.21.10">
    <property type="match status" value="1"/>
</dbReference>
<dbReference type="GO" id="GO:0004527">
    <property type="term" value="F:exonuclease activity"/>
    <property type="evidence" value="ECO:0007669"/>
    <property type="project" value="UniProtKB-KW"/>
</dbReference>
<organism evidence="2 3">
    <name type="scientific">Pelotomaculum thermopropionicum (strain DSM 13744 / JCM 10971 / SI)</name>
    <dbReference type="NCBI Taxonomy" id="370438"/>
    <lineage>
        <taxon>Bacteria</taxon>
        <taxon>Bacillati</taxon>
        <taxon>Bacillota</taxon>
        <taxon>Clostridia</taxon>
        <taxon>Eubacteriales</taxon>
        <taxon>Desulfotomaculaceae</taxon>
        <taxon>Pelotomaculum</taxon>
    </lineage>
</organism>
<dbReference type="STRING" id="370438.PTH_1666"/>
<evidence type="ECO:0000313" key="3">
    <source>
        <dbReference type="Proteomes" id="UP000006556"/>
    </source>
</evidence>
<keyword evidence="2" id="KW-0540">Nuclease</keyword>
<dbReference type="PANTHER" id="PTHR30337:SF0">
    <property type="entry name" value="NUCLEASE SBCCD SUBUNIT D"/>
    <property type="match status" value="1"/>
</dbReference>
<sequence>MRLIYFTDTHIQSGRPKNRSDNFLEALFEKFSEIIRLCRDLKVEFIIHGGDIFDNPRPDQSSLDLFNWFLKELALPFYCVAGNHDLIDQRLDSLESTALGRLSSGRAIRLLQPGEKIYIANNSCVVQLSGQHFYGGIDRRKNLEDYIVKKNKCDLAIHVIHGMLLPKPFSDKVPCTLISEVAATEADFTLGAHAHLGYHETSGGKFFLNPGALARLTGLRKEVVRRPQVIFLDFTSGARYSFIPLNSARPGSEVMDIKVFEDSE</sequence>
<reference evidence="3" key="1">
    <citation type="journal article" date="2008" name="Genome Res.">
        <title>The genome of Pelotomaculum thermopropionicum reveals niche-associated evolution in anaerobic microbiota.</title>
        <authorList>
            <person name="Kosaka T."/>
            <person name="Kato S."/>
            <person name="Shimoyama T."/>
            <person name="Ishii S."/>
            <person name="Abe T."/>
            <person name="Watanabe K."/>
        </authorList>
    </citation>
    <scope>NUCLEOTIDE SEQUENCE [LARGE SCALE GENOMIC DNA]</scope>
    <source>
        <strain evidence="3">DSM 13744 / JCM 10971 / SI</strain>
    </source>
</reference>